<evidence type="ECO:0000256" key="1">
    <source>
        <dbReference type="ARBA" id="ARBA00005322"/>
    </source>
</evidence>
<feature type="compositionally biased region" description="Polar residues" evidence="9">
    <location>
        <begin position="1"/>
        <end position="14"/>
    </location>
</feature>
<keyword evidence="3" id="KW-0678">Repressor</keyword>
<dbReference type="NCBIfam" id="TIGR03824">
    <property type="entry name" value="FlgM_jcvi"/>
    <property type="match status" value="1"/>
</dbReference>
<evidence type="ECO:0000256" key="4">
    <source>
        <dbReference type="ARBA" id="ARBA00022795"/>
    </source>
</evidence>
<dbReference type="PATRIC" id="fig|132476.4.peg.5785"/>
<keyword evidence="5" id="KW-0805">Transcription regulation</keyword>
<comment type="caution">
    <text evidence="11">The sequence shown here is derived from an EMBL/GenBank/DDBJ whole genome shotgun (WGS) entry which is preliminary data.</text>
</comment>
<organism evidence="11 12">
    <name type="scientific">Pseudomonas kilonensis</name>
    <dbReference type="NCBI Taxonomy" id="132476"/>
    <lineage>
        <taxon>Bacteria</taxon>
        <taxon>Pseudomonadati</taxon>
        <taxon>Pseudomonadota</taxon>
        <taxon>Gammaproteobacteria</taxon>
        <taxon>Pseudomonadales</taxon>
        <taxon>Pseudomonadaceae</taxon>
        <taxon>Pseudomonas</taxon>
    </lineage>
</organism>
<comment type="function">
    <text evidence="7">Responsible for the coupling of flagellin expression to flagellar assembly by preventing expression of the flagellin genes when a component of the middle class of proteins is defective. It negatively regulates flagellar genes by inhibiting the activity of FliA by directly binding to FliA.</text>
</comment>
<evidence type="ECO:0000256" key="9">
    <source>
        <dbReference type="SAM" id="MobiDB-lite"/>
    </source>
</evidence>
<evidence type="ECO:0000256" key="8">
    <source>
        <dbReference type="ARBA" id="ARBA00030117"/>
    </source>
</evidence>
<name>A0A0F4XR95_9PSED</name>
<evidence type="ECO:0000256" key="6">
    <source>
        <dbReference type="ARBA" id="ARBA00023163"/>
    </source>
</evidence>
<dbReference type="InterPro" id="IPR035890">
    <property type="entry name" value="Anti-sigma-28_factor_FlgM_sf"/>
</dbReference>
<dbReference type="GO" id="GO:0044781">
    <property type="term" value="P:bacterial-type flagellum organization"/>
    <property type="evidence" value="ECO:0007669"/>
    <property type="project" value="UniProtKB-KW"/>
</dbReference>
<reference evidence="11 12" key="1">
    <citation type="submission" date="2015-03" db="EMBL/GenBank/DDBJ databases">
        <title>Pseudomonas fluorescens 1855-344 Genome sequencing and assembly.</title>
        <authorList>
            <person name="Eng W.W.H."/>
            <person name="Gan H.M."/>
            <person name="Savka M.A."/>
        </authorList>
    </citation>
    <scope>NUCLEOTIDE SEQUENCE [LARGE SCALE GENOMIC DNA]</scope>
    <source>
        <strain evidence="11 12">1855-344</strain>
    </source>
</reference>
<dbReference type="EMBL" id="JZXC01000006">
    <property type="protein sequence ID" value="KKA08341.1"/>
    <property type="molecule type" value="Genomic_DNA"/>
</dbReference>
<evidence type="ECO:0000313" key="12">
    <source>
        <dbReference type="Proteomes" id="UP000033662"/>
    </source>
</evidence>
<dbReference type="GO" id="GO:0045892">
    <property type="term" value="P:negative regulation of DNA-templated transcription"/>
    <property type="evidence" value="ECO:0007669"/>
    <property type="project" value="InterPro"/>
</dbReference>
<dbReference type="SUPFAM" id="SSF101498">
    <property type="entry name" value="Anti-sigma factor FlgM"/>
    <property type="match status" value="1"/>
</dbReference>
<dbReference type="OrthoDB" id="7026289at2"/>
<evidence type="ECO:0000256" key="5">
    <source>
        <dbReference type="ARBA" id="ARBA00023015"/>
    </source>
</evidence>
<dbReference type="Pfam" id="PF04316">
    <property type="entry name" value="FlgM"/>
    <property type="match status" value="1"/>
</dbReference>
<accession>A0A0F4XR95</accession>
<evidence type="ECO:0000313" key="11">
    <source>
        <dbReference type="EMBL" id="KKA08341.1"/>
    </source>
</evidence>
<keyword evidence="4" id="KW-1005">Bacterial flagellum biogenesis</keyword>
<evidence type="ECO:0000256" key="2">
    <source>
        <dbReference type="ARBA" id="ARBA00017823"/>
    </source>
</evidence>
<feature type="domain" description="Anti-sigma-28 factor FlgM C-terminal" evidence="10">
    <location>
        <begin position="39"/>
        <end position="85"/>
    </location>
</feature>
<proteinExistence type="inferred from homology"/>
<dbReference type="AlphaFoldDB" id="A0A0F4XR95"/>
<evidence type="ECO:0000256" key="7">
    <source>
        <dbReference type="ARBA" id="ARBA00024739"/>
    </source>
</evidence>
<dbReference type="Proteomes" id="UP000033662">
    <property type="component" value="Unassembled WGS sequence"/>
</dbReference>
<feature type="region of interest" description="Disordered" evidence="9">
    <location>
        <begin position="1"/>
        <end position="22"/>
    </location>
</feature>
<sequence length="98" mass="10345">MKIISANLTNTLPPTDSKVAGTRSQGTELQALEMTPDDDVQVSSISTLADVETASDVDMEKVAALRQAIDSGTLQISSESIYEGLVSSVRETLGSETQ</sequence>
<protein>
    <recommendedName>
        <fullName evidence="2">Negative regulator of flagellin synthesis</fullName>
    </recommendedName>
    <alternativeName>
        <fullName evidence="8">Anti-sigma-28 factor</fullName>
    </alternativeName>
</protein>
<evidence type="ECO:0000259" key="10">
    <source>
        <dbReference type="Pfam" id="PF04316"/>
    </source>
</evidence>
<dbReference type="InterPro" id="IPR007412">
    <property type="entry name" value="FlgM"/>
</dbReference>
<comment type="similarity">
    <text evidence="1">Belongs to the FlgM family.</text>
</comment>
<evidence type="ECO:0000256" key="3">
    <source>
        <dbReference type="ARBA" id="ARBA00022491"/>
    </source>
</evidence>
<gene>
    <name evidence="11" type="ORF">VP02_08785</name>
</gene>
<keyword evidence="6" id="KW-0804">Transcription</keyword>
<dbReference type="InterPro" id="IPR031316">
    <property type="entry name" value="FlgM_C"/>
</dbReference>